<sequence length="289" mass="33932">MACEVLVREFQSDNLGLQYDNPSDFLRSQWPINQKLYVGCRYLVSMAMIGWFLADIIYESQTFYQDRTWTYAVFATNWSFFLLVITCVYQTVCSLVYTIKSSNNLDERYFDRMPLSLKLLWVMKNVSYNSALIVTMSYWAFILFLDHSKIFQTDLSRLKHTLNSVYVICDVMISASPFRLLHMFYTMILGSIYALFNAIYFLNDGTILEGRHYAYNVLNWVKPTEAIVTCTLCIVLAILSQTFLFLLYRLRVWIFSKVFFKETVLTPLDDFESEMSSIISDHPSYTVKE</sequence>
<protein>
    <submittedName>
        <fullName evidence="3">Protein rolling stone-like</fullName>
    </submittedName>
</protein>
<proteinExistence type="predicted"/>
<reference evidence="3" key="1">
    <citation type="submission" date="2025-08" db="UniProtKB">
        <authorList>
            <consortium name="RefSeq"/>
        </authorList>
    </citation>
    <scope>IDENTIFICATION</scope>
    <source>
        <tissue evidence="3">Whole sample</tissue>
    </source>
</reference>
<dbReference type="KEGG" id="cvn:111106916"/>
<dbReference type="AlphaFoldDB" id="A0A8B8B375"/>
<keyword evidence="1" id="KW-0812">Transmembrane</keyword>
<keyword evidence="2" id="KW-1185">Reference proteome</keyword>
<evidence type="ECO:0000313" key="3">
    <source>
        <dbReference type="RefSeq" id="XP_022297503.1"/>
    </source>
</evidence>
<dbReference type="Proteomes" id="UP000694844">
    <property type="component" value="Chromosome 8"/>
</dbReference>
<dbReference type="GeneID" id="111106916"/>
<feature type="transmembrane region" description="Helical" evidence="1">
    <location>
        <begin position="36"/>
        <end position="58"/>
    </location>
</feature>
<evidence type="ECO:0000256" key="1">
    <source>
        <dbReference type="SAM" id="Phobius"/>
    </source>
</evidence>
<gene>
    <name evidence="3" type="primary">LOC111106916</name>
</gene>
<dbReference type="PANTHER" id="PTHR12242:SF45">
    <property type="entry name" value="MARVEL DOMAIN-CONTAINING PROTEIN"/>
    <property type="match status" value="1"/>
</dbReference>
<dbReference type="InterPro" id="IPR049352">
    <property type="entry name" value="Rost"/>
</dbReference>
<feature type="transmembrane region" description="Helical" evidence="1">
    <location>
        <begin position="226"/>
        <end position="248"/>
    </location>
</feature>
<feature type="transmembrane region" description="Helical" evidence="1">
    <location>
        <begin position="183"/>
        <end position="202"/>
    </location>
</feature>
<dbReference type="Pfam" id="PF21534">
    <property type="entry name" value="Rost"/>
    <property type="match status" value="1"/>
</dbReference>
<organism evidence="2 3">
    <name type="scientific">Crassostrea virginica</name>
    <name type="common">Eastern oyster</name>
    <dbReference type="NCBI Taxonomy" id="6565"/>
    <lineage>
        <taxon>Eukaryota</taxon>
        <taxon>Metazoa</taxon>
        <taxon>Spiralia</taxon>
        <taxon>Lophotrochozoa</taxon>
        <taxon>Mollusca</taxon>
        <taxon>Bivalvia</taxon>
        <taxon>Autobranchia</taxon>
        <taxon>Pteriomorphia</taxon>
        <taxon>Ostreida</taxon>
        <taxon>Ostreoidea</taxon>
        <taxon>Ostreidae</taxon>
        <taxon>Crassostrea</taxon>
    </lineage>
</organism>
<evidence type="ECO:0000313" key="2">
    <source>
        <dbReference type="Proteomes" id="UP000694844"/>
    </source>
</evidence>
<feature type="transmembrane region" description="Helical" evidence="1">
    <location>
        <begin position="78"/>
        <end position="99"/>
    </location>
</feature>
<dbReference type="GO" id="GO:0016020">
    <property type="term" value="C:membrane"/>
    <property type="evidence" value="ECO:0007669"/>
    <property type="project" value="TreeGrafter"/>
</dbReference>
<dbReference type="PANTHER" id="PTHR12242">
    <property type="entry name" value="OS02G0130600 PROTEIN-RELATED"/>
    <property type="match status" value="1"/>
</dbReference>
<dbReference type="OrthoDB" id="419711at2759"/>
<keyword evidence="1" id="KW-0472">Membrane</keyword>
<accession>A0A8B8B375</accession>
<name>A0A8B8B375_CRAVI</name>
<feature type="transmembrane region" description="Helical" evidence="1">
    <location>
        <begin position="119"/>
        <end position="141"/>
    </location>
</feature>
<keyword evidence="1" id="KW-1133">Transmembrane helix</keyword>
<dbReference type="RefSeq" id="XP_022297503.1">
    <property type="nucleotide sequence ID" value="XM_022441795.1"/>
</dbReference>